<dbReference type="GO" id="GO:1901359">
    <property type="term" value="F:tungstate binding"/>
    <property type="evidence" value="ECO:0007669"/>
    <property type="project" value="UniProtKB-ARBA"/>
</dbReference>
<evidence type="ECO:0000256" key="1">
    <source>
        <dbReference type="ARBA" id="ARBA00009175"/>
    </source>
</evidence>
<dbReference type="SUPFAM" id="SSF53850">
    <property type="entry name" value="Periplasmic binding protein-like II"/>
    <property type="match status" value="1"/>
</dbReference>
<dbReference type="NCBIfam" id="TIGR01256">
    <property type="entry name" value="modA"/>
    <property type="match status" value="1"/>
</dbReference>
<dbReference type="Gene3D" id="3.40.190.10">
    <property type="entry name" value="Periplasmic binding protein-like II"/>
    <property type="match status" value="2"/>
</dbReference>
<dbReference type="GO" id="GO:0046872">
    <property type="term" value="F:metal ion binding"/>
    <property type="evidence" value="ECO:0007669"/>
    <property type="project" value="UniProtKB-KW"/>
</dbReference>
<keyword evidence="2 6" id="KW-0500">Molybdenum</keyword>
<dbReference type="AlphaFoldDB" id="A0A5B8KXK5"/>
<keyword evidence="4" id="KW-0732">Signal</keyword>
<dbReference type="KEGG" id="niy:FQ775_07280"/>
<dbReference type="CDD" id="cd13536">
    <property type="entry name" value="PBP2_EcModA"/>
    <property type="match status" value="1"/>
</dbReference>
<proteinExistence type="inferred from homology"/>
<dbReference type="EMBL" id="CP042301">
    <property type="protein sequence ID" value="QDZ00200.1"/>
    <property type="molecule type" value="Genomic_DNA"/>
</dbReference>
<dbReference type="GO" id="GO:0030973">
    <property type="term" value="F:molybdate ion binding"/>
    <property type="evidence" value="ECO:0007669"/>
    <property type="project" value="TreeGrafter"/>
</dbReference>
<evidence type="ECO:0000313" key="7">
    <source>
        <dbReference type="EMBL" id="QDZ00200.1"/>
    </source>
</evidence>
<reference evidence="7" key="1">
    <citation type="submission" date="2020-04" db="EMBL/GenBank/DDBJ databases">
        <title>Nitratireductor sp. nov. isolated from mangrove soil.</title>
        <authorList>
            <person name="Ye Y."/>
        </authorList>
    </citation>
    <scope>NUCLEOTIDE SEQUENCE</scope>
    <source>
        <strain evidence="7">SY7</strain>
    </source>
</reference>
<dbReference type="FunFam" id="3.40.190.10:FF:000035">
    <property type="entry name" value="Molybdate ABC transporter substrate-binding protein"/>
    <property type="match status" value="1"/>
</dbReference>
<feature type="binding site" evidence="6">
    <location>
        <position position="67"/>
    </location>
    <ligand>
        <name>molybdate</name>
        <dbReference type="ChEBI" id="CHEBI:36264"/>
    </ligand>
</feature>
<feature type="binding site" evidence="6">
    <location>
        <position position="152"/>
    </location>
    <ligand>
        <name>molybdate</name>
        <dbReference type="ChEBI" id="CHEBI:36264"/>
    </ligand>
</feature>
<name>A0A5B8KXK5_9HYPH</name>
<accession>A0A5B8KXK5</accession>
<feature type="binding site" evidence="6">
    <location>
        <position position="179"/>
    </location>
    <ligand>
        <name>molybdate</name>
        <dbReference type="ChEBI" id="CHEBI:36264"/>
    </ligand>
</feature>
<dbReference type="Proteomes" id="UP000321389">
    <property type="component" value="Chromosome"/>
</dbReference>
<evidence type="ECO:0000256" key="6">
    <source>
        <dbReference type="PIRSR" id="PIRSR004846-1"/>
    </source>
</evidence>
<dbReference type="RefSeq" id="WP_146298849.1">
    <property type="nucleotide sequence ID" value="NZ_CP042301.2"/>
</dbReference>
<evidence type="ECO:0000256" key="2">
    <source>
        <dbReference type="ARBA" id="ARBA00022505"/>
    </source>
</evidence>
<feature type="binding site" evidence="6">
    <location>
        <position position="197"/>
    </location>
    <ligand>
        <name>molybdate</name>
        <dbReference type="ChEBI" id="CHEBI:36264"/>
    </ligand>
</feature>
<comment type="subunit">
    <text evidence="5">The complex is composed of two ATP-binding proteins (ModC), two transmembrane proteins (ModB) and a solute-binding protein (ModA).</text>
</comment>
<dbReference type="PANTHER" id="PTHR30632:SF17">
    <property type="entry name" value="MOLYBDATE-BINDING PROTEIN MODA"/>
    <property type="match status" value="1"/>
</dbReference>
<protein>
    <submittedName>
        <fullName evidence="7">Molybdate ABC transporter substrate-binding protein</fullName>
    </submittedName>
</protein>
<dbReference type="GO" id="GO:0030288">
    <property type="term" value="C:outer membrane-bounded periplasmic space"/>
    <property type="evidence" value="ECO:0007669"/>
    <property type="project" value="TreeGrafter"/>
</dbReference>
<evidence type="ECO:0000256" key="4">
    <source>
        <dbReference type="ARBA" id="ARBA00022729"/>
    </source>
</evidence>
<gene>
    <name evidence="7" type="primary">modA</name>
    <name evidence="7" type="ORF">FQ775_07280</name>
</gene>
<organism evidence="7 8">
    <name type="scientific">Nitratireductor mangrovi</name>
    <dbReference type="NCBI Taxonomy" id="2599600"/>
    <lineage>
        <taxon>Bacteria</taxon>
        <taxon>Pseudomonadati</taxon>
        <taxon>Pseudomonadota</taxon>
        <taxon>Alphaproteobacteria</taxon>
        <taxon>Hyphomicrobiales</taxon>
        <taxon>Phyllobacteriaceae</taxon>
        <taxon>Nitratireductor</taxon>
    </lineage>
</organism>
<dbReference type="GO" id="GO:0015689">
    <property type="term" value="P:molybdate ion transport"/>
    <property type="evidence" value="ECO:0007669"/>
    <property type="project" value="InterPro"/>
</dbReference>
<dbReference type="OrthoDB" id="9785015at2"/>
<dbReference type="PANTHER" id="PTHR30632">
    <property type="entry name" value="MOLYBDATE-BINDING PERIPLASMIC PROTEIN"/>
    <property type="match status" value="1"/>
</dbReference>
<sequence length="266" mass="27532">MRFAHAARGLAALLFIVVGLAVTTPRAVAADGPLVFAAASLKNALDAAADAWMRETGQRVVISYAGSSALARQIERGAPADIFVSADLEWMAHLAAKGLVQETSVVKLLGNRIVLVAPATSNATIEIEPGFGLAGLIGDGRLAMANTDAVPAGRYGKAALETLGVWESVRDRLAQAENVRAALALVSTGEAPLGIVYETDTAADPDVRVVGRFPPETHPPIVYPAALVGGSAHPDAATFLKFLQSDSARGLFEAQGFSVLAPVLSN</sequence>
<evidence type="ECO:0000256" key="3">
    <source>
        <dbReference type="ARBA" id="ARBA00022723"/>
    </source>
</evidence>
<feature type="binding site" evidence="6">
    <location>
        <position position="40"/>
    </location>
    <ligand>
        <name>molybdate</name>
        <dbReference type="ChEBI" id="CHEBI:36264"/>
    </ligand>
</feature>
<evidence type="ECO:0000313" key="8">
    <source>
        <dbReference type="Proteomes" id="UP000321389"/>
    </source>
</evidence>
<dbReference type="PIRSF" id="PIRSF004846">
    <property type="entry name" value="ModA"/>
    <property type="match status" value="1"/>
</dbReference>
<evidence type="ECO:0000256" key="5">
    <source>
        <dbReference type="ARBA" id="ARBA00062515"/>
    </source>
</evidence>
<dbReference type="InterPro" id="IPR050682">
    <property type="entry name" value="ModA/WtpA"/>
</dbReference>
<keyword evidence="3 6" id="KW-0479">Metal-binding</keyword>
<comment type="similarity">
    <text evidence="1">Belongs to the bacterial solute-binding protein ModA family.</text>
</comment>
<dbReference type="Pfam" id="PF13531">
    <property type="entry name" value="SBP_bac_11"/>
    <property type="match status" value="1"/>
</dbReference>
<dbReference type="InterPro" id="IPR005950">
    <property type="entry name" value="ModA"/>
</dbReference>
<keyword evidence="8" id="KW-1185">Reference proteome</keyword>